<dbReference type="RefSeq" id="WP_076343124.1">
    <property type="nucleotide sequence ID" value="NZ_CP019082.1"/>
</dbReference>
<dbReference type="PANTHER" id="PTHR43818:SF5">
    <property type="entry name" value="OXIDOREDUCTASE FAMILY PROTEIN"/>
    <property type="match status" value="1"/>
</dbReference>
<dbReference type="EMBL" id="CP019082">
    <property type="protein sequence ID" value="APW58867.1"/>
    <property type="molecule type" value="Genomic_DNA"/>
</dbReference>
<proteinExistence type="predicted"/>
<dbReference type="InterPro" id="IPR000683">
    <property type="entry name" value="Gfo/Idh/MocA-like_OxRdtase_N"/>
</dbReference>
<organism evidence="3 4">
    <name type="scientific">Paludisphaera borealis</name>
    <dbReference type="NCBI Taxonomy" id="1387353"/>
    <lineage>
        <taxon>Bacteria</taxon>
        <taxon>Pseudomonadati</taxon>
        <taxon>Planctomycetota</taxon>
        <taxon>Planctomycetia</taxon>
        <taxon>Isosphaerales</taxon>
        <taxon>Isosphaeraceae</taxon>
        <taxon>Paludisphaera</taxon>
    </lineage>
</organism>
<keyword evidence="4" id="KW-1185">Reference proteome</keyword>
<dbReference type="Pfam" id="PF01408">
    <property type="entry name" value="GFO_IDH_MocA"/>
    <property type="match status" value="1"/>
</dbReference>
<dbReference type="InterPro" id="IPR006311">
    <property type="entry name" value="TAT_signal"/>
</dbReference>
<dbReference type="SUPFAM" id="SSF51735">
    <property type="entry name" value="NAD(P)-binding Rossmann-fold domains"/>
    <property type="match status" value="1"/>
</dbReference>
<dbReference type="Proteomes" id="UP000186309">
    <property type="component" value="Chromosome"/>
</dbReference>
<dbReference type="GO" id="GO:0000166">
    <property type="term" value="F:nucleotide binding"/>
    <property type="evidence" value="ECO:0007669"/>
    <property type="project" value="InterPro"/>
</dbReference>
<evidence type="ECO:0000313" key="4">
    <source>
        <dbReference type="Proteomes" id="UP000186309"/>
    </source>
</evidence>
<feature type="domain" description="Gfo/Idh/MocA-like oxidoreductase N-terminal" evidence="1">
    <location>
        <begin position="41"/>
        <end position="163"/>
    </location>
</feature>
<evidence type="ECO:0000259" key="1">
    <source>
        <dbReference type="Pfam" id="PF01408"/>
    </source>
</evidence>
<accession>A0A1U7CIY5</accession>
<sequence length="489" mass="53830">MSRSEQSRRRFLHNSLAIAGAGFAIGGTRTTGRVIGANDTIRVAVAGVNGRGMEHIDQFSKAAGVELVYLVDPDERTYEKALHGVKSSGRAPKTVRDIRRVLDDKDVDAVSIATPNHWHSLMTIWACQAGKDVYVEKPCSHNVHEGQVAVEAARKYNRIVQHGTQGRSERHWAEAAALIRSGKLGKLHVSRALCYKPRKSIGEKPTTTPPSELDFNLWLGPAQEQAYHANLVPYNWHWFWDFGNGDIGNQGVHQMDVARWLIPGPDGSKSATLPKSVLSVGGRFGYHDQGQTANTQVSVMDFGDAQLIFEVRGLPTKKFEGELVGNIAHLDEGTLVGDTFHPKGGKEAVPVSKLAAGLDVPRRPGKNHFDNFLEAVRSRKVENLNADILEGHHSSALCHLANISYRLGAEVPFSKETKAFGDDKDAFETFARMEDHLKEDGVKLENLNYRLGRKLTVDAASASFVDAPEANRLLTRAYRAPFVVPDRIA</sequence>
<dbReference type="OrthoDB" id="9788246at2"/>
<evidence type="ECO:0000313" key="3">
    <source>
        <dbReference type="EMBL" id="APW58867.1"/>
    </source>
</evidence>
<dbReference type="PROSITE" id="PS51318">
    <property type="entry name" value="TAT"/>
    <property type="match status" value="1"/>
</dbReference>
<gene>
    <name evidence="3" type="ORF">BSF38_00275</name>
</gene>
<evidence type="ECO:0000259" key="2">
    <source>
        <dbReference type="Pfam" id="PF19051"/>
    </source>
</evidence>
<feature type="domain" description="Gfo/Idh/MocA-like oxidoreductase bacterial type C-terminal" evidence="2">
    <location>
        <begin position="207"/>
        <end position="262"/>
    </location>
</feature>
<protein>
    <submittedName>
        <fullName evidence="3">Uncharacterized protein</fullName>
    </submittedName>
</protein>
<dbReference type="AlphaFoldDB" id="A0A1U7CIY5"/>
<reference evidence="4" key="1">
    <citation type="submission" date="2016-12" db="EMBL/GenBank/DDBJ databases">
        <title>Comparative genomics of four Isosphaeraceae planctomycetes: a common pool of plasmids and glycoside hydrolase genes.</title>
        <authorList>
            <person name="Ivanova A."/>
        </authorList>
    </citation>
    <scope>NUCLEOTIDE SEQUENCE [LARGE SCALE GENOMIC DNA]</scope>
    <source>
        <strain evidence="4">PX4</strain>
    </source>
</reference>
<dbReference type="Gene3D" id="3.30.360.10">
    <property type="entry name" value="Dihydrodipicolinate Reductase, domain 2"/>
    <property type="match status" value="1"/>
</dbReference>
<dbReference type="PANTHER" id="PTHR43818">
    <property type="entry name" value="BCDNA.GH03377"/>
    <property type="match status" value="1"/>
</dbReference>
<dbReference type="Gene3D" id="3.40.50.720">
    <property type="entry name" value="NAD(P)-binding Rossmann-like Domain"/>
    <property type="match status" value="1"/>
</dbReference>
<dbReference type="SUPFAM" id="SSF55347">
    <property type="entry name" value="Glyceraldehyde-3-phosphate dehydrogenase-like, C-terminal domain"/>
    <property type="match status" value="1"/>
</dbReference>
<dbReference type="InterPro" id="IPR043906">
    <property type="entry name" value="Gfo/Idh/MocA_OxRdtase_bact_C"/>
</dbReference>
<dbReference type="STRING" id="1387353.BSF38_00275"/>
<dbReference type="InterPro" id="IPR036291">
    <property type="entry name" value="NAD(P)-bd_dom_sf"/>
</dbReference>
<dbReference type="KEGG" id="pbor:BSF38_00275"/>
<dbReference type="Pfam" id="PF19051">
    <property type="entry name" value="GFO_IDH_MocA_C2"/>
    <property type="match status" value="1"/>
</dbReference>
<name>A0A1U7CIY5_9BACT</name>
<dbReference type="InterPro" id="IPR050463">
    <property type="entry name" value="Gfo/Idh/MocA_oxidrdct_glycsds"/>
</dbReference>